<dbReference type="InterPro" id="IPR007210">
    <property type="entry name" value="ABC_Gly_betaine_transp_sub-bd"/>
</dbReference>
<evidence type="ECO:0000259" key="9">
    <source>
        <dbReference type="PROSITE" id="PS50928"/>
    </source>
</evidence>
<reference evidence="10 11" key="1">
    <citation type="submission" date="2023-01" db="EMBL/GenBank/DDBJ databases">
        <title>Cultivation and genomic characterization of new, ubiquitous marine nitrite-oxidizing bacteria from the Nitrospirales.</title>
        <authorList>
            <person name="Mueller A.J."/>
            <person name="Daebeler A."/>
            <person name="Herbold C.W."/>
            <person name="Kirkegaard R.H."/>
            <person name="Daims H."/>
        </authorList>
    </citation>
    <scope>NUCLEOTIDE SEQUENCE [LARGE SCALE GENOMIC DNA]</scope>
    <source>
        <strain evidence="10 11">VA</strain>
    </source>
</reference>
<evidence type="ECO:0000256" key="8">
    <source>
        <dbReference type="RuleBase" id="RU363032"/>
    </source>
</evidence>
<comment type="similarity">
    <text evidence="7">In the N-terminal section; belongs to the binding-protein-dependent transport system permease family.</text>
</comment>
<dbReference type="InterPro" id="IPR051204">
    <property type="entry name" value="ABC_transp_perm/SBD"/>
</dbReference>
<gene>
    <name evidence="10" type="ORF">PP769_01520</name>
</gene>
<dbReference type="Proteomes" id="UP001302719">
    <property type="component" value="Chromosome"/>
</dbReference>
<dbReference type="PROSITE" id="PS50928">
    <property type="entry name" value="ABC_TM1"/>
    <property type="match status" value="1"/>
</dbReference>
<feature type="transmembrane region" description="Helical" evidence="8">
    <location>
        <begin position="497"/>
        <end position="516"/>
    </location>
</feature>
<feature type="transmembrane region" description="Helical" evidence="8">
    <location>
        <begin position="464"/>
        <end position="491"/>
    </location>
</feature>
<evidence type="ECO:0000313" key="10">
    <source>
        <dbReference type="EMBL" id="WNM58469.1"/>
    </source>
</evidence>
<keyword evidence="4 8" id="KW-1133">Transmembrane helix</keyword>
<dbReference type="GO" id="GO:0031460">
    <property type="term" value="P:glycine betaine transport"/>
    <property type="evidence" value="ECO:0007669"/>
    <property type="project" value="UniProtKB-ARBA"/>
</dbReference>
<dbReference type="GO" id="GO:0022857">
    <property type="term" value="F:transmembrane transporter activity"/>
    <property type="evidence" value="ECO:0007669"/>
    <property type="project" value="InterPro"/>
</dbReference>
<dbReference type="PANTHER" id="PTHR30177">
    <property type="entry name" value="GLYCINE BETAINE/L-PROLINE TRANSPORT SYSTEM PERMEASE PROTEIN PROW"/>
    <property type="match status" value="1"/>
</dbReference>
<comment type="subcellular location">
    <subcellularLocation>
        <location evidence="1 8">Cell membrane</location>
        <topology evidence="1 8">Multi-pass membrane protein</topology>
    </subcellularLocation>
</comment>
<evidence type="ECO:0000256" key="4">
    <source>
        <dbReference type="ARBA" id="ARBA00022989"/>
    </source>
</evidence>
<comment type="similarity">
    <text evidence="6">In the C-terminal section; belongs to the OsmX family.</text>
</comment>
<dbReference type="Pfam" id="PF04069">
    <property type="entry name" value="OpuAC"/>
    <property type="match status" value="1"/>
</dbReference>
<dbReference type="KEGG" id="nall:PP769_01520"/>
<dbReference type="EMBL" id="CP116967">
    <property type="protein sequence ID" value="WNM58469.1"/>
    <property type="molecule type" value="Genomic_DNA"/>
</dbReference>
<evidence type="ECO:0000256" key="2">
    <source>
        <dbReference type="ARBA" id="ARBA00022448"/>
    </source>
</evidence>
<feature type="domain" description="ABC transmembrane type-1" evidence="9">
    <location>
        <begin position="337"/>
        <end position="516"/>
    </location>
</feature>
<dbReference type="AlphaFoldDB" id="A0AA96JZB7"/>
<name>A0AA96JZB7_9BACT</name>
<dbReference type="InterPro" id="IPR035906">
    <property type="entry name" value="MetI-like_sf"/>
</dbReference>
<organism evidence="10 11">
    <name type="scientific">Candidatus Nitrospira allomarina</name>
    <dbReference type="NCBI Taxonomy" id="3020900"/>
    <lineage>
        <taxon>Bacteria</taxon>
        <taxon>Pseudomonadati</taxon>
        <taxon>Nitrospirota</taxon>
        <taxon>Nitrospiria</taxon>
        <taxon>Nitrospirales</taxon>
        <taxon>Nitrospiraceae</taxon>
        <taxon>Nitrospira</taxon>
    </lineage>
</organism>
<sequence length="532" mass="58576">MNTDRIRQRTEKISRGIVVGLLGVLYFFLSQPVWASETIVVGSKNFMESRLLAEMFAQLIEARTELTVTRRLGLAGTQVCFEALKTGGIDLYPEYTGTGLVTILGEPPMQDRVSVLNRVRTEFLHRWDIWWLAPLGFENSYALALPRDRAQTLGLRTISDLVRVAPHMKAGFGYEFIQREDGLAGLKKTYGLQFQEVIGMQQTLKYQATDKGEVDLLDVYTTDGRLAVYDFVVLKDDRRFFPPYEAAALVRGEILKRYPELGRVISLLTNAIDPIRMRELNLRIQEQGEPVPQVAHSALRALELVADNHVQPAASGEHSDSILSYMWSTRSNLALRTGEHLGLSGLGLFLGILVAIPLGLALERWRRGAEAIIRIIGMLQTIPSIALLAFMIPIFGVGALPAIMALWMYSLFPILRNTYSGLRDAAPNVVETGRALGMTEWQILRTIRLPLAAPTIMAGIRTSAIWTVGTATLAAFIGAGGLGVPIVAGLQLADVNLILSGALPATVLALSVDGLLGRVEQWARPRGLDPVR</sequence>
<accession>A0AA96JZB7</accession>
<protein>
    <submittedName>
        <fullName evidence="10">Glycine betaine ABC transporter substrate-binding protein</fullName>
    </submittedName>
</protein>
<dbReference type="RefSeq" id="WP_312644345.1">
    <property type="nucleotide sequence ID" value="NZ_CP116967.1"/>
</dbReference>
<dbReference type="InterPro" id="IPR000515">
    <property type="entry name" value="MetI-like"/>
</dbReference>
<dbReference type="Gene3D" id="1.10.3720.10">
    <property type="entry name" value="MetI-like"/>
    <property type="match status" value="1"/>
</dbReference>
<keyword evidence="2 8" id="KW-0813">Transport</keyword>
<keyword evidence="11" id="KW-1185">Reference proteome</keyword>
<keyword evidence="3 8" id="KW-0812">Transmembrane</keyword>
<dbReference type="SUPFAM" id="SSF53850">
    <property type="entry name" value="Periplasmic binding protein-like II"/>
    <property type="match status" value="1"/>
</dbReference>
<evidence type="ECO:0000313" key="11">
    <source>
        <dbReference type="Proteomes" id="UP001302719"/>
    </source>
</evidence>
<dbReference type="FunFam" id="1.10.3720.10:FF:000001">
    <property type="entry name" value="Glycine betaine ABC transporter, permease"/>
    <property type="match status" value="1"/>
</dbReference>
<dbReference type="CDD" id="cd13528">
    <property type="entry name" value="PBP2_osmoprotectants"/>
    <property type="match status" value="1"/>
</dbReference>
<keyword evidence="5 8" id="KW-0472">Membrane</keyword>
<proteinExistence type="inferred from homology"/>
<dbReference type="Gene3D" id="3.40.190.10">
    <property type="entry name" value="Periplasmic binding protein-like II"/>
    <property type="match status" value="1"/>
</dbReference>
<dbReference type="Pfam" id="PF00528">
    <property type="entry name" value="BPD_transp_1"/>
    <property type="match status" value="1"/>
</dbReference>
<comment type="similarity">
    <text evidence="8">Belongs to the binding-protein-dependent transport system permease family.</text>
</comment>
<evidence type="ECO:0000256" key="6">
    <source>
        <dbReference type="ARBA" id="ARBA00035642"/>
    </source>
</evidence>
<feature type="transmembrane region" description="Helical" evidence="8">
    <location>
        <begin position="341"/>
        <end position="360"/>
    </location>
</feature>
<evidence type="ECO:0000256" key="3">
    <source>
        <dbReference type="ARBA" id="ARBA00022692"/>
    </source>
</evidence>
<dbReference type="SUPFAM" id="SSF161098">
    <property type="entry name" value="MetI-like"/>
    <property type="match status" value="1"/>
</dbReference>
<evidence type="ECO:0000256" key="7">
    <source>
        <dbReference type="ARBA" id="ARBA00035652"/>
    </source>
</evidence>
<evidence type="ECO:0000256" key="1">
    <source>
        <dbReference type="ARBA" id="ARBA00004651"/>
    </source>
</evidence>
<dbReference type="GO" id="GO:0043190">
    <property type="term" value="C:ATP-binding cassette (ABC) transporter complex"/>
    <property type="evidence" value="ECO:0007669"/>
    <property type="project" value="InterPro"/>
</dbReference>
<dbReference type="Gene3D" id="3.40.190.120">
    <property type="entry name" value="Osmoprotection protein (prox), domain 2"/>
    <property type="match status" value="1"/>
</dbReference>
<evidence type="ECO:0000256" key="5">
    <source>
        <dbReference type="ARBA" id="ARBA00023136"/>
    </source>
</evidence>
<dbReference type="CDD" id="cd06261">
    <property type="entry name" value="TM_PBP2"/>
    <property type="match status" value="1"/>
</dbReference>
<dbReference type="PANTHER" id="PTHR30177:SF4">
    <property type="entry name" value="OSMOPROTECTANT IMPORT PERMEASE PROTEIN OSMW"/>
    <property type="match status" value="1"/>
</dbReference>